<evidence type="ECO:0000259" key="4">
    <source>
        <dbReference type="PROSITE" id="PS51194"/>
    </source>
</evidence>
<protein>
    <submittedName>
        <fullName evidence="5">DEAD/DEAH box helicase</fullName>
    </submittedName>
</protein>
<dbReference type="GO" id="GO:0005524">
    <property type="term" value="F:ATP binding"/>
    <property type="evidence" value="ECO:0007669"/>
    <property type="project" value="UniProtKB-KW"/>
</dbReference>
<dbReference type="Pfam" id="PF00270">
    <property type="entry name" value="DEAD"/>
    <property type="match status" value="1"/>
</dbReference>
<dbReference type="Pfam" id="PF09369">
    <property type="entry name" value="MZB"/>
    <property type="match status" value="1"/>
</dbReference>
<evidence type="ECO:0000256" key="1">
    <source>
        <dbReference type="ARBA" id="ARBA00022741"/>
    </source>
</evidence>
<dbReference type="GO" id="GO:0043138">
    <property type="term" value="F:3'-5' DNA helicase activity"/>
    <property type="evidence" value="ECO:0007669"/>
    <property type="project" value="TreeGrafter"/>
</dbReference>
<dbReference type="Pfam" id="PF00271">
    <property type="entry name" value="Helicase_C"/>
    <property type="match status" value="1"/>
</dbReference>
<name>A0A9D2KM41_9BACT</name>
<dbReference type="PROSITE" id="PS51194">
    <property type="entry name" value="HELICASE_CTER"/>
    <property type="match status" value="1"/>
</dbReference>
<accession>A0A9D2KM41</accession>
<proteinExistence type="predicted"/>
<dbReference type="GO" id="GO:0006289">
    <property type="term" value="P:nucleotide-excision repair"/>
    <property type="evidence" value="ECO:0007669"/>
    <property type="project" value="TreeGrafter"/>
</dbReference>
<reference evidence="5" key="2">
    <citation type="submission" date="2021-04" db="EMBL/GenBank/DDBJ databases">
        <authorList>
            <person name="Gilroy R."/>
        </authorList>
    </citation>
    <scope>NUCLEOTIDE SEQUENCE</scope>
    <source>
        <strain evidence="5">CHK186-16707</strain>
    </source>
</reference>
<dbReference type="SMART" id="SM00487">
    <property type="entry name" value="DEXDc"/>
    <property type="match status" value="1"/>
</dbReference>
<keyword evidence="5" id="KW-0378">Hydrolase</keyword>
<feature type="domain" description="Helicase C-terminal" evidence="4">
    <location>
        <begin position="999"/>
        <end position="1148"/>
    </location>
</feature>
<evidence type="ECO:0000256" key="2">
    <source>
        <dbReference type="ARBA" id="ARBA00022840"/>
    </source>
</evidence>
<organism evidence="5 6">
    <name type="scientific">Candidatus Mailhella merdigallinarum</name>
    <dbReference type="NCBI Taxonomy" id="2838658"/>
    <lineage>
        <taxon>Bacteria</taxon>
        <taxon>Pseudomonadati</taxon>
        <taxon>Thermodesulfobacteriota</taxon>
        <taxon>Desulfovibrionia</taxon>
        <taxon>Desulfovibrionales</taxon>
        <taxon>Desulfovibrionaceae</taxon>
        <taxon>Mailhella</taxon>
    </lineage>
</organism>
<dbReference type="Proteomes" id="UP000824225">
    <property type="component" value="Unassembled WGS sequence"/>
</dbReference>
<dbReference type="Gene3D" id="3.40.50.300">
    <property type="entry name" value="P-loop containing nucleotide triphosphate hydrolases"/>
    <property type="match status" value="2"/>
</dbReference>
<dbReference type="InterPro" id="IPR011545">
    <property type="entry name" value="DEAD/DEAH_box_helicase_dom"/>
</dbReference>
<gene>
    <name evidence="5" type="ORF">H9962_03000</name>
</gene>
<dbReference type="InterPro" id="IPR014001">
    <property type="entry name" value="Helicase_ATP-bd"/>
</dbReference>
<reference evidence="5" key="1">
    <citation type="journal article" date="2021" name="PeerJ">
        <title>Extensive microbial diversity within the chicken gut microbiome revealed by metagenomics and culture.</title>
        <authorList>
            <person name="Gilroy R."/>
            <person name="Ravi A."/>
            <person name="Getino M."/>
            <person name="Pursley I."/>
            <person name="Horton D.L."/>
            <person name="Alikhan N.F."/>
            <person name="Baker D."/>
            <person name="Gharbi K."/>
            <person name="Hall N."/>
            <person name="Watson M."/>
            <person name="Adriaenssens E.M."/>
            <person name="Foster-Nyarko E."/>
            <person name="Jarju S."/>
            <person name="Secka A."/>
            <person name="Antonio M."/>
            <person name="Oren A."/>
            <person name="Chaudhuri R.R."/>
            <person name="La Ragione R."/>
            <person name="Hildebrand F."/>
            <person name="Pallen M.J."/>
        </authorList>
    </citation>
    <scope>NUCLEOTIDE SEQUENCE</scope>
    <source>
        <strain evidence="5">CHK186-16707</strain>
    </source>
</reference>
<dbReference type="PANTHER" id="PTHR47957">
    <property type="entry name" value="ATP-DEPENDENT HELICASE HRQ1"/>
    <property type="match status" value="1"/>
</dbReference>
<dbReference type="SMART" id="SM00490">
    <property type="entry name" value="HELICc"/>
    <property type="match status" value="1"/>
</dbReference>
<dbReference type="EMBL" id="DXAN01000005">
    <property type="protein sequence ID" value="HJA08148.1"/>
    <property type="molecule type" value="Genomic_DNA"/>
</dbReference>
<keyword evidence="1" id="KW-0547">Nucleotide-binding</keyword>
<dbReference type="InterPro" id="IPR018973">
    <property type="entry name" value="MZB"/>
</dbReference>
<dbReference type="GO" id="GO:0036297">
    <property type="term" value="P:interstrand cross-link repair"/>
    <property type="evidence" value="ECO:0007669"/>
    <property type="project" value="TreeGrafter"/>
</dbReference>
<dbReference type="PANTHER" id="PTHR47957:SF3">
    <property type="entry name" value="ATP-DEPENDENT HELICASE HRQ1"/>
    <property type="match status" value="1"/>
</dbReference>
<dbReference type="PROSITE" id="PS51192">
    <property type="entry name" value="HELICASE_ATP_BIND_1"/>
    <property type="match status" value="1"/>
</dbReference>
<evidence type="ECO:0000259" key="3">
    <source>
        <dbReference type="PROSITE" id="PS51192"/>
    </source>
</evidence>
<evidence type="ECO:0000313" key="6">
    <source>
        <dbReference type="Proteomes" id="UP000824225"/>
    </source>
</evidence>
<evidence type="ECO:0000313" key="5">
    <source>
        <dbReference type="EMBL" id="HJA08148.1"/>
    </source>
</evidence>
<dbReference type="InterPro" id="IPR027417">
    <property type="entry name" value="P-loop_NTPase"/>
</dbReference>
<dbReference type="GO" id="GO:0003676">
    <property type="term" value="F:nucleic acid binding"/>
    <property type="evidence" value="ECO:0007669"/>
    <property type="project" value="InterPro"/>
</dbReference>
<comment type="caution">
    <text evidence="5">The sequence shown here is derived from an EMBL/GenBank/DDBJ whole genome shotgun (WGS) entry which is preliminary data.</text>
</comment>
<keyword evidence="2" id="KW-0067">ATP-binding</keyword>
<sequence>MIMPLSYFSRIFPRLQECIRQDVPSALPLNNDSLRRCLDGILSCEPGEKGSLTGDPTFEASFGWEQADISMAALKGKLLDEHLVRCLSNPPEELRQDYEFPLSRRPYTHQLDAWKTLCRKEPSSAVISSGTGSGKTECFMIPILDRLARQSANEGAPLEGVRALFLYPLNALINSQRDRLDAWTRGFEGKVRFCLYNGKTPQSLPAHEKKYANEVASREELRASPPPILFTNATMLEYMLVRTEDAPILQKSQGALEWIVLDEAHCYMGSQAAELSLLLRRVQMAFGVKPDTVRFVATSATIGDPDGPAGLELRSFLADVAGVPLSQVSLIAGERVIPVLPSMKEKPVTLHDLEAITPEEAQSAVRYEALCRSKTAKAVRELFTRDKNVARLSEVRALLAKENLPADTNAALRWLDVLSWTRDSDGTPFLPLRAHIFGRGFSGIWACADPNCSSRQKELQDDWPYGAIWTEPREHCSCGSPVFEVVTCKSCRTPFLLAQKNDRADEDGRPAEFLVQKKHGLELEDEDDSLIDEETTASRITDSYAVLLLQPGALSTSFFLDKKSLRLMDTDNGHAARVFLKEPNPDIGSLDCPHCLETYRGRGHQEFYSYNIISTSYLQNTIAPILLEFAPDGRDPMQHPFRGRKMLTFNDSRQGTARSAMRMQLFSELTRIRGLLYHIGLRDCRGGNGDQRATLEKEIATLESVPESARIAVQSLLDGKKRELAGLKDLTPVAFTDMVQQLQNERSSFEALFRLYQDKAPTLASADSGASDFARMLIFREFGRRPAKATNLETLGLMAVCYPALEQVSGLPKELSCEKLSLQDWKDFLKICLDFMFRANGATDFSKDWRKWLGMSYNQNFMLSPDRKDHNRFQLIWPQCRRNRQNRLVRLLERALHLNADHGEHADIIDSILQQAWSQLISLPGLCSSHEDGILLKHTAMGFAPLKKARLCPFTRRFLDTAFLGISPYLPRKGEQPEPCREYDMPLYPSPFEPATDEGVSQARMWLAENSDVQSLRQAGLWFADHDKVVELTPYFRAQEHSAQLSSAELDLYTKKFREGDINVLSCSTTMEMGIDIGGISVVGMNNVPPHPANYLQRSGRSGRRGETRALTFTMCKDNPHEMAAFANSRWAFDTALPVPRVSLNSPVILQRHVNALLLTTFLKEHQQKDDKDLAKLSCDTFFTGKNPPARLFSLRFRTLGKDSPLLDGIRLLCRNSVFQNERPESMAEKSAEAMDRAYERWHSDYDALCQAEKDMQNDGDEKNAAAKKAVTLRKERMSREYLLKELISQEFLPAHGFPLHVATFDTMHLALFLAQHRKKERREEMANLFLRRELPSRSLSSALTEYAPGNSVAINGLVYESRGITLNWHIPASEEAAAELQNIRNRWRCRNCGSFGTAASRSLTTCSNCGAALTQENWHEYLEPAGFAVDFFREPSNNITLGMTGLSHAEADVCACGPWVSLGLPEMVRFRCTTSGTVFHLSRGLYGKGYAVCLACGRVESISEAGEIPAAIRSHKKLRGGKNEDDPANHVCPACREGMAWKIKAPLWLACESKTDVLEVQIRKEDQSWLNDETQAFPIAVALRDALAARLGIQTEELECTAGRRRREDGTLCTSIFVFDKNAAGYASAAGEFMADLLRDAYERLLCKGHGCETACPHCILSFDLRYQSRELNRNNGLNVLTPAWFTLLDLPPQVRIFGSSTVAETMRLEESVLSASLLHPEAIIHLHLGPHSLWLPGDGDMLHLLDILRLRQGRVELTLEKELYDSFGEEERLLLAPLIHDNVTCSVMEGGFSHPQARLAVTVEEGTLYRWAVYEEGENSLLLKGCTEGNRGTHRPILQKDLQAKSGSSVIVQIGDRDRTSVTDFGSWLWHKLHQSLEKDLGVEPVAEHRPIARILFSDRYCNSPLTAALLYRLLSHLEDVYGEAWSAPSFFVMLADRISGEYSQVWDNWSRASERDEAVRRLLSELGTVKVVPMDKKMMAHARSLRLDFQDGTALTIWFDQGLGFLKVDRKCPDRLFPFHGTCEEQIIALKNMGQALEVVPGGTVISLQLSKV</sequence>
<dbReference type="InterPro" id="IPR001650">
    <property type="entry name" value="Helicase_C-like"/>
</dbReference>
<keyword evidence="5" id="KW-0347">Helicase</keyword>
<dbReference type="SUPFAM" id="SSF52540">
    <property type="entry name" value="P-loop containing nucleoside triphosphate hydrolases"/>
    <property type="match status" value="2"/>
</dbReference>
<feature type="domain" description="Helicase ATP-binding" evidence="3">
    <location>
        <begin position="116"/>
        <end position="320"/>
    </location>
</feature>